<protein>
    <submittedName>
        <fullName evidence="2">Uncharacterized protein</fullName>
    </submittedName>
</protein>
<name>A0A2T4BW65_TRILO</name>
<evidence type="ECO:0000256" key="1">
    <source>
        <dbReference type="SAM" id="MobiDB-lite"/>
    </source>
</evidence>
<proteinExistence type="predicted"/>
<keyword evidence="3" id="KW-1185">Reference proteome</keyword>
<sequence length="171" mass="20087">MLSVLNISYAIPGHLCSRRLLPVIHPSASYQLCPNILKLCCSNQILLPRHCRRRRSHGRLIRRQNLLRIPLNRLLHRTRLCASISMASIHLMRMRLNRSYIIHRRGSVSTPPSLFLCRQCLFLLPLMLPYSRFEQVLPESTHRRPAMKSRQKTNVYPQGGDDDGWMRRRSR</sequence>
<evidence type="ECO:0000313" key="3">
    <source>
        <dbReference type="Proteomes" id="UP000240760"/>
    </source>
</evidence>
<accession>A0A2T4BW65</accession>
<dbReference type="AlphaFoldDB" id="A0A2T4BW65"/>
<reference evidence="2 3" key="1">
    <citation type="submission" date="2016-07" db="EMBL/GenBank/DDBJ databases">
        <title>Multiple horizontal gene transfer events from other fungi enriched the ability of initially mycotrophic Trichoderma (Ascomycota) to feed on dead plant biomass.</title>
        <authorList>
            <consortium name="DOE Joint Genome Institute"/>
            <person name="Aerts A."/>
            <person name="Atanasova L."/>
            <person name="Chenthamara K."/>
            <person name="Zhang J."/>
            <person name="Grujic M."/>
            <person name="Henrissat B."/>
            <person name="Kuo A."/>
            <person name="Salamov A."/>
            <person name="Lipzen A."/>
            <person name="Labutti K."/>
            <person name="Barry K."/>
            <person name="Miao Y."/>
            <person name="Rahimi M.J."/>
            <person name="Shen Q."/>
            <person name="Grigoriev I.V."/>
            <person name="Kubicek C.P."/>
            <person name="Druzhinina I.S."/>
        </authorList>
    </citation>
    <scope>NUCLEOTIDE SEQUENCE [LARGE SCALE GENOMIC DNA]</scope>
    <source>
        <strain evidence="2 3">ATCC 18648</strain>
    </source>
</reference>
<feature type="region of interest" description="Disordered" evidence="1">
    <location>
        <begin position="139"/>
        <end position="171"/>
    </location>
</feature>
<organism evidence="2 3">
    <name type="scientific">Trichoderma longibrachiatum ATCC 18648</name>
    <dbReference type="NCBI Taxonomy" id="983965"/>
    <lineage>
        <taxon>Eukaryota</taxon>
        <taxon>Fungi</taxon>
        <taxon>Dikarya</taxon>
        <taxon>Ascomycota</taxon>
        <taxon>Pezizomycotina</taxon>
        <taxon>Sordariomycetes</taxon>
        <taxon>Hypocreomycetidae</taxon>
        <taxon>Hypocreales</taxon>
        <taxon>Hypocreaceae</taxon>
        <taxon>Trichoderma</taxon>
    </lineage>
</organism>
<dbReference type="Proteomes" id="UP000240760">
    <property type="component" value="Unassembled WGS sequence"/>
</dbReference>
<dbReference type="EMBL" id="KZ679138">
    <property type="protein sequence ID" value="PTB73554.1"/>
    <property type="molecule type" value="Genomic_DNA"/>
</dbReference>
<evidence type="ECO:0000313" key="2">
    <source>
        <dbReference type="EMBL" id="PTB73554.1"/>
    </source>
</evidence>
<gene>
    <name evidence="2" type="ORF">M440DRAFT_1065151</name>
</gene>